<dbReference type="GO" id="GO:0016020">
    <property type="term" value="C:membrane"/>
    <property type="evidence" value="ECO:0007669"/>
    <property type="project" value="UniProtKB-SubCell"/>
</dbReference>
<evidence type="ECO:0000256" key="2">
    <source>
        <dbReference type="ARBA" id="ARBA00022692"/>
    </source>
</evidence>
<dbReference type="InterPro" id="IPR017452">
    <property type="entry name" value="GPCR_Rhodpsn_7TM"/>
</dbReference>
<feature type="transmembrane region" description="Helical" evidence="6">
    <location>
        <begin position="174"/>
        <end position="194"/>
    </location>
</feature>
<feature type="region of interest" description="Disordered" evidence="5">
    <location>
        <begin position="388"/>
        <end position="410"/>
    </location>
</feature>
<evidence type="ECO:0000313" key="8">
    <source>
        <dbReference type="EMBL" id="CAG5133903.1"/>
    </source>
</evidence>
<dbReference type="EMBL" id="CAJHNH020006590">
    <property type="protein sequence ID" value="CAG5133903.1"/>
    <property type="molecule type" value="Genomic_DNA"/>
</dbReference>
<evidence type="ECO:0000256" key="4">
    <source>
        <dbReference type="ARBA" id="ARBA00023136"/>
    </source>
</evidence>
<evidence type="ECO:0000259" key="7">
    <source>
        <dbReference type="PROSITE" id="PS50262"/>
    </source>
</evidence>
<feature type="transmembrane region" description="Helical" evidence="6">
    <location>
        <begin position="228"/>
        <end position="252"/>
    </location>
</feature>
<dbReference type="Pfam" id="PF10324">
    <property type="entry name" value="7TM_GPCR_Srw"/>
    <property type="match status" value="1"/>
</dbReference>
<keyword evidence="4 6" id="KW-0472">Membrane</keyword>
<dbReference type="SUPFAM" id="SSF81321">
    <property type="entry name" value="Family A G protein-coupled receptor-like"/>
    <property type="match status" value="1"/>
</dbReference>
<reference evidence="8" key="1">
    <citation type="submission" date="2021-04" db="EMBL/GenBank/DDBJ databases">
        <authorList>
            <consortium name="Molecular Ecology Group"/>
        </authorList>
    </citation>
    <scope>NUCLEOTIDE SEQUENCE</scope>
</reference>
<dbReference type="OrthoDB" id="10011262at2759"/>
<comment type="caution">
    <text evidence="8">The sequence shown here is derived from an EMBL/GenBank/DDBJ whole genome shotgun (WGS) entry which is preliminary data.</text>
</comment>
<feature type="domain" description="G-protein coupled receptors family 1 profile" evidence="7">
    <location>
        <begin position="70"/>
        <end position="337"/>
    </location>
</feature>
<dbReference type="Proteomes" id="UP000678393">
    <property type="component" value="Unassembled WGS sequence"/>
</dbReference>
<accession>A0A8S3ZWC2</accession>
<evidence type="ECO:0000256" key="5">
    <source>
        <dbReference type="SAM" id="MobiDB-lite"/>
    </source>
</evidence>
<dbReference type="PROSITE" id="PS50262">
    <property type="entry name" value="G_PROTEIN_RECEP_F1_2"/>
    <property type="match status" value="1"/>
</dbReference>
<organism evidence="8 9">
    <name type="scientific">Candidula unifasciata</name>
    <dbReference type="NCBI Taxonomy" id="100452"/>
    <lineage>
        <taxon>Eukaryota</taxon>
        <taxon>Metazoa</taxon>
        <taxon>Spiralia</taxon>
        <taxon>Lophotrochozoa</taxon>
        <taxon>Mollusca</taxon>
        <taxon>Gastropoda</taxon>
        <taxon>Heterobranchia</taxon>
        <taxon>Euthyneura</taxon>
        <taxon>Panpulmonata</taxon>
        <taxon>Eupulmonata</taxon>
        <taxon>Stylommatophora</taxon>
        <taxon>Helicina</taxon>
        <taxon>Helicoidea</taxon>
        <taxon>Geomitridae</taxon>
        <taxon>Candidula</taxon>
    </lineage>
</organism>
<feature type="transmembrane region" description="Helical" evidence="6">
    <location>
        <begin position="130"/>
        <end position="153"/>
    </location>
</feature>
<feature type="transmembrane region" description="Helical" evidence="6">
    <location>
        <begin position="273"/>
        <end position="301"/>
    </location>
</feature>
<dbReference type="InterPro" id="IPR019427">
    <property type="entry name" value="7TM_GPCR_serpentine_rcpt_Srw"/>
</dbReference>
<dbReference type="PANTHER" id="PTHR46641">
    <property type="entry name" value="FMRFAMIDE RECEPTOR-RELATED"/>
    <property type="match status" value="1"/>
</dbReference>
<dbReference type="InterPro" id="IPR052954">
    <property type="entry name" value="GPCR-Ligand_Int"/>
</dbReference>
<proteinExistence type="predicted"/>
<evidence type="ECO:0000256" key="1">
    <source>
        <dbReference type="ARBA" id="ARBA00004370"/>
    </source>
</evidence>
<name>A0A8S3ZWC2_9EUPU</name>
<dbReference type="Gene3D" id="1.20.1070.10">
    <property type="entry name" value="Rhodopsin 7-helix transmembrane proteins"/>
    <property type="match status" value="1"/>
</dbReference>
<keyword evidence="9" id="KW-1185">Reference proteome</keyword>
<gene>
    <name evidence="8" type="ORF">CUNI_LOCUS19461</name>
</gene>
<feature type="transmembrane region" description="Helical" evidence="6">
    <location>
        <begin position="58"/>
        <end position="78"/>
    </location>
</feature>
<evidence type="ECO:0000313" key="9">
    <source>
        <dbReference type="Proteomes" id="UP000678393"/>
    </source>
</evidence>
<comment type="subcellular location">
    <subcellularLocation>
        <location evidence="1">Membrane</location>
    </subcellularLocation>
</comment>
<evidence type="ECO:0000256" key="3">
    <source>
        <dbReference type="ARBA" id="ARBA00022989"/>
    </source>
</evidence>
<dbReference type="PRINTS" id="PR00237">
    <property type="entry name" value="GPCRRHODOPSN"/>
</dbReference>
<dbReference type="AlphaFoldDB" id="A0A8S3ZWC2"/>
<dbReference type="CDD" id="cd14978">
    <property type="entry name" value="7tmA_FMRFamide_R-like"/>
    <property type="match status" value="1"/>
</dbReference>
<keyword evidence="3 6" id="KW-1133">Transmembrane helix</keyword>
<feature type="compositionally biased region" description="Low complexity" evidence="5">
    <location>
        <begin position="390"/>
        <end position="401"/>
    </location>
</feature>
<dbReference type="PANTHER" id="PTHR46641:SF2">
    <property type="entry name" value="FMRFAMIDE RECEPTOR"/>
    <property type="match status" value="1"/>
</dbReference>
<sequence>MAMAFIGNITSALHQEMQNGAENASTHSNFSLVTKAPPAIQPTVPEYLKQTVFMCDHVLMPLICCLGIVGNGLSLCVLTRREIAAATTCFLTAMAVSDLLLLLLQVPTFFELNASIARSDSFKIFIRFYTVIRYVMNNVFITCTGWLTVAVTTERFISLRFMFHPRLVCTIPRARLAIIVIFILSFTFHFSKFFEYVPNPDLKSPAALLTTGLVHTPTYETYVHIANIALAAIIPVFLLIVANSFLIYFLATHRRRMLRHKASASANMSSVDMLHISAIVVATVLVFIACHSVGVLLALTIASKGRRWVFIRPPYIALKHINTVLVMINSSVNFLLYCAISRKFRKTFINMFSKRLHRRDTWTSAMPLSENSTGNTGTLPRATNGKVYTSSSMSSNGSAHSGYGPTRADV</sequence>
<feature type="transmembrane region" description="Helical" evidence="6">
    <location>
        <begin position="321"/>
        <end position="340"/>
    </location>
</feature>
<keyword evidence="2 6" id="KW-0812">Transmembrane</keyword>
<evidence type="ECO:0000256" key="6">
    <source>
        <dbReference type="SAM" id="Phobius"/>
    </source>
</evidence>
<dbReference type="GO" id="GO:0008528">
    <property type="term" value="F:G protein-coupled peptide receptor activity"/>
    <property type="evidence" value="ECO:0007669"/>
    <property type="project" value="InterPro"/>
</dbReference>
<feature type="transmembrane region" description="Helical" evidence="6">
    <location>
        <begin position="90"/>
        <end position="110"/>
    </location>
</feature>
<protein>
    <recommendedName>
        <fullName evidence="7">G-protein coupled receptors family 1 profile domain-containing protein</fullName>
    </recommendedName>
</protein>
<dbReference type="InterPro" id="IPR000276">
    <property type="entry name" value="GPCR_Rhodpsn"/>
</dbReference>